<dbReference type="PANTHER" id="PTHR46594">
    <property type="entry name" value="P-TYPE CATION-TRANSPORTING ATPASE"/>
    <property type="match status" value="1"/>
</dbReference>
<evidence type="ECO:0000256" key="1">
    <source>
        <dbReference type="ARBA" id="ARBA00022723"/>
    </source>
</evidence>
<dbReference type="EMBL" id="AP012547">
    <property type="protein sequence ID" value="BAO28665.1"/>
    <property type="molecule type" value="Genomic_DNA"/>
</dbReference>
<dbReference type="AlphaFoldDB" id="W0SD24"/>
<dbReference type="Gene3D" id="3.30.70.100">
    <property type="match status" value="1"/>
</dbReference>
<dbReference type="InterPro" id="IPR017969">
    <property type="entry name" value="Heavy-metal-associated_CS"/>
</dbReference>
<dbReference type="PRINTS" id="PR00946">
    <property type="entry name" value="HGSCAVENGER"/>
</dbReference>
<dbReference type="GO" id="GO:0005507">
    <property type="term" value="F:copper ion binding"/>
    <property type="evidence" value="ECO:0007669"/>
    <property type="project" value="InterPro"/>
</dbReference>
<evidence type="ECO:0000313" key="4">
    <source>
        <dbReference type="EMBL" id="BAO28665.1"/>
    </source>
</evidence>
<dbReference type="Proteomes" id="UP000031637">
    <property type="component" value="Chromosome"/>
</dbReference>
<dbReference type="SUPFAM" id="SSF55008">
    <property type="entry name" value="HMA, heavy metal-associated domain"/>
    <property type="match status" value="1"/>
</dbReference>
<dbReference type="PROSITE" id="PS50846">
    <property type="entry name" value="HMA_2"/>
    <property type="match status" value="1"/>
</dbReference>
<evidence type="ECO:0000256" key="2">
    <source>
        <dbReference type="ARBA" id="ARBA00023008"/>
    </source>
</evidence>
<reference evidence="4 5" key="1">
    <citation type="journal article" date="2014" name="Syst. Appl. Microbiol.">
        <title>Complete genomes of freshwater sulfur oxidizers Sulfuricella denitrificans skB26 and Sulfuritalea hydrogenivorans sk43H: genetic insights into the sulfur oxidation pathway of betaproteobacteria.</title>
        <authorList>
            <person name="Watanabe T."/>
            <person name="Kojima H."/>
            <person name="Fukui M."/>
        </authorList>
    </citation>
    <scope>NUCLEOTIDE SEQUENCE [LARGE SCALE GENOMIC DNA]</scope>
    <source>
        <strain evidence="4">DSM22779</strain>
    </source>
</reference>
<accession>W0SD24</accession>
<dbReference type="CDD" id="cd00371">
    <property type="entry name" value="HMA"/>
    <property type="match status" value="1"/>
</dbReference>
<dbReference type="PANTHER" id="PTHR46594:SF6">
    <property type="entry name" value="COPPER-TRANSPORTING ATPASE RAN1"/>
    <property type="match status" value="1"/>
</dbReference>
<dbReference type="HOGENOM" id="CLU_134973_10_3_4"/>
<dbReference type="NCBIfam" id="TIGR00003">
    <property type="entry name" value="copper ion binding protein"/>
    <property type="match status" value="1"/>
</dbReference>
<proteinExistence type="predicted"/>
<keyword evidence="1" id="KW-0479">Metal-binding</keyword>
<dbReference type="Pfam" id="PF00403">
    <property type="entry name" value="HMA"/>
    <property type="match status" value="1"/>
</dbReference>
<dbReference type="InterPro" id="IPR001802">
    <property type="entry name" value="MerP/CopZ"/>
</dbReference>
<dbReference type="InterPro" id="IPR036163">
    <property type="entry name" value="HMA_dom_sf"/>
</dbReference>
<dbReference type="KEGG" id="shd:SUTH_00858"/>
<protein>
    <submittedName>
        <fullName evidence="4">Mercuric-ion-binding periplasmic protein MerP</fullName>
    </submittedName>
</protein>
<dbReference type="InterPro" id="IPR006122">
    <property type="entry name" value="HMA_Cu_ion-bd"/>
</dbReference>
<keyword evidence="5" id="KW-1185">Reference proteome</keyword>
<feature type="domain" description="HMA" evidence="3">
    <location>
        <begin position="2"/>
        <end position="68"/>
    </location>
</feature>
<dbReference type="InterPro" id="IPR006121">
    <property type="entry name" value="HMA_dom"/>
</dbReference>
<organism evidence="4 5">
    <name type="scientific">Sulfuritalea hydrogenivorans sk43H</name>
    <dbReference type="NCBI Taxonomy" id="1223802"/>
    <lineage>
        <taxon>Bacteria</taxon>
        <taxon>Pseudomonadati</taxon>
        <taxon>Pseudomonadota</taxon>
        <taxon>Betaproteobacteria</taxon>
        <taxon>Nitrosomonadales</taxon>
        <taxon>Sterolibacteriaceae</taxon>
        <taxon>Sulfuritalea</taxon>
    </lineage>
</organism>
<evidence type="ECO:0000259" key="3">
    <source>
        <dbReference type="PROSITE" id="PS50846"/>
    </source>
</evidence>
<dbReference type="STRING" id="1223802.SUTH_00858"/>
<evidence type="ECO:0000313" key="5">
    <source>
        <dbReference type="Proteomes" id="UP000031637"/>
    </source>
</evidence>
<name>W0SD24_9PROT</name>
<dbReference type="FunFam" id="3.30.70.100:FF:000001">
    <property type="entry name" value="ATPase copper transporting beta"/>
    <property type="match status" value="1"/>
</dbReference>
<dbReference type="RefSeq" id="WP_041097353.1">
    <property type="nucleotide sequence ID" value="NZ_AP012547.1"/>
</dbReference>
<keyword evidence="2" id="KW-0186">Copper</keyword>
<sequence length="68" mass="7018">METTTIKVDGMSCGGCVKSVTGVLTALDGVAKAEVSLEQKQAVVEFDAAKVTRDQLKAVIEDAGFDAA</sequence>
<gene>
    <name evidence="4" type="ORF">SUTH_00858</name>
</gene>
<dbReference type="PROSITE" id="PS01047">
    <property type="entry name" value="HMA_1"/>
    <property type="match status" value="1"/>
</dbReference>
<dbReference type="OrthoDB" id="9813965at2"/>